<accession>A0A6C0ETU5</accession>
<sequence length="667" mass="78992">MENPKDKPPEFFKSTKTSLKSILKHPEINTTKINDVVIKAHKIVIHTLQFLKLYMLHHYETNNHILPDIDKVLILNVMKVVCGEKHTNTGKPPKKETIELKDKLTAFYTEHYKPYTQPEQLDYEYMSNVLSYLCEDIMTMYENNIQLHYVDYVERFVNVVWGKKMLVEKIRKIFPTKKEKEARIRHLEKELRKIKNDLLNVDNSVAYTAQPHYHKWITQQKKHILPNKDKFQKQSIYYDLKCKPIDYFPCMIAMMKQVENELETISNVFPLRSSIAPGYIRLDTITLVNMLLRKEQGKKSDYSNQGNTKKHEDKIWNFFFRTEKKVFRKTGYSFHHMISTDGVGVSILFIRDDLVGKRLPSTKKGISRELYIDELNDYSGLQDKKIVGIDPGKEDLIYCVDDASKDANVFRYSQNQRRKETKMKKYNNIILGMKTNKIQGKSVIDYETELSNYNRKTLQLDKFKTYINEKNRINNMLFGFYAKHLFRKLKFGKHINIKRNEQQMISNFRKMYGNPDEVVICIGDWEQRQQMKYKEPTLGIGIRSLLRKNKYNVYLVDEFRTSCKCSNCDGGACEKFMVRENPRPKPKKNKENPKKERKYDEMRLVHGLLRCKSGCGEWNRDRNGSSNIYKIAYQAIHNLERPSYLCREIKSNQAVLPNCYKQNIHKV</sequence>
<feature type="coiled-coil region" evidence="1">
    <location>
        <begin position="177"/>
        <end position="204"/>
    </location>
</feature>
<dbReference type="EMBL" id="MN738944">
    <property type="protein sequence ID" value="QHT32477.1"/>
    <property type="molecule type" value="Genomic_DNA"/>
</dbReference>
<dbReference type="AlphaFoldDB" id="A0A6C0ETU5"/>
<organism evidence="2">
    <name type="scientific">viral metagenome</name>
    <dbReference type="NCBI Taxonomy" id="1070528"/>
    <lineage>
        <taxon>unclassified sequences</taxon>
        <taxon>metagenomes</taxon>
        <taxon>organismal metagenomes</taxon>
    </lineage>
</organism>
<keyword evidence="1" id="KW-0175">Coiled coil</keyword>
<evidence type="ECO:0000256" key="1">
    <source>
        <dbReference type="SAM" id="Coils"/>
    </source>
</evidence>
<proteinExistence type="predicted"/>
<reference evidence="2" key="1">
    <citation type="journal article" date="2020" name="Nature">
        <title>Giant virus diversity and host interactions through global metagenomics.</title>
        <authorList>
            <person name="Schulz F."/>
            <person name="Roux S."/>
            <person name="Paez-Espino D."/>
            <person name="Jungbluth S."/>
            <person name="Walsh D.A."/>
            <person name="Denef V.J."/>
            <person name="McMahon K.D."/>
            <person name="Konstantinidis K.T."/>
            <person name="Eloe-Fadrosh E.A."/>
            <person name="Kyrpides N.C."/>
            <person name="Woyke T."/>
        </authorList>
    </citation>
    <scope>NUCLEOTIDE SEQUENCE</scope>
    <source>
        <strain evidence="2">GVMAG-M-3300009161-30</strain>
    </source>
</reference>
<name>A0A6C0ETU5_9ZZZZ</name>
<protein>
    <submittedName>
        <fullName evidence="2">Uncharacterized protein</fullName>
    </submittedName>
</protein>
<evidence type="ECO:0000313" key="2">
    <source>
        <dbReference type="EMBL" id="QHT32477.1"/>
    </source>
</evidence>